<feature type="compositionally biased region" description="Low complexity" evidence="1">
    <location>
        <begin position="571"/>
        <end position="581"/>
    </location>
</feature>
<dbReference type="SUPFAM" id="SSF82153">
    <property type="entry name" value="FAS1 domain"/>
    <property type="match status" value="2"/>
</dbReference>
<dbReference type="STRING" id="658196.A0A397TT54"/>
<keyword evidence="2" id="KW-1133">Transmembrane helix</keyword>
<reference evidence="4 5" key="1">
    <citation type="submission" date="2018-06" db="EMBL/GenBank/DDBJ databases">
        <title>Comparative genomics reveals the genomic features of Rhizophagus irregularis, R. cerebriforme, R. diaphanum and Gigaspora rosea, and their symbiotic lifestyle signature.</title>
        <authorList>
            <person name="Morin E."/>
            <person name="San Clemente H."/>
            <person name="Chen E.C.H."/>
            <person name="De La Providencia I."/>
            <person name="Hainaut M."/>
            <person name="Kuo A."/>
            <person name="Kohler A."/>
            <person name="Murat C."/>
            <person name="Tang N."/>
            <person name="Roy S."/>
            <person name="Loubradou J."/>
            <person name="Henrissat B."/>
            <person name="Grigoriev I.V."/>
            <person name="Corradi N."/>
            <person name="Roux C."/>
            <person name="Martin F.M."/>
        </authorList>
    </citation>
    <scope>NUCLEOTIDE SEQUENCE [LARGE SCALE GENOMIC DNA]</scope>
    <source>
        <strain evidence="4 5">DAOM 227022</strain>
    </source>
</reference>
<keyword evidence="5" id="KW-1185">Reference proteome</keyword>
<dbReference type="SMART" id="SM00554">
    <property type="entry name" value="FAS1"/>
    <property type="match status" value="2"/>
</dbReference>
<dbReference type="AlphaFoldDB" id="A0A397TT54"/>
<feature type="compositionally biased region" description="Pro residues" evidence="1">
    <location>
        <begin position="317"/>
        <end position="329"/>
    </location>
</feature>
<evidence type="ECO:0000256" key="2">
    <source>
        <dbReference type="SAM" id="Phobius"/>
    </source>
</evidence>
<feature type="domain" description="FAS1" evidence="3">
    <location>
        <begin position="31"/>
        <end position="176"/>
    </location>
</feature>
<proteinExistence type="predicted"/>
<comment type="caution">
    <text evidence="4">The sequence shown here is derived from an EMBL/GenBank/DDBJ whole genome shotgun (WGS) entry which is preliminary data.</text>
</comment>
<protein>
    <submittedName>
        <fullName evidence="4">FAS1 domain-containing protein</fullName>
    </submittedName>
</protein>
<feature type="domain" description="FAS1" evidence="3">
    <location>
        <begin position="179"/>
        <end position="308"/>
    </location>
</feature>
<evidence type="ECO:0000256" key="1">
    <source>
        <dbReference type="SAM" id="MobiDB-lite"/>
    </source>
</evidence>
<keyword evidence="2" id="KW-0812">Transmembrane</keyword>
<sequence>MIYNIKMFRIKIINYFIIYLLIGLSYTQDITLTILQNIQNNADLQFFTILTNLATNLPVIEDTVIGKGVKYTIFAPSDQAFGKLGKLDPAAVDNILRYHIIPIEAKSSDFNNIQYQPTLIDSPTLVKLGIPNAKQKIIIKNDNGVITVSNGIIIGKVVSADNLASNGVFHIIDSIILLPESPMSVMSKVDDVKYFGEVINGANLASSFEDFIGITIFAPSNEALTQAPHDLLSTSNLTQLTRFINYHVVPKVIFSEILVGPSYNQESEEGSTLQISMGENTLSVNDAKVIVPDILLNNGVLHIIDKYIVAPGIPNAEPIPPESTPPPSPSTTNQSTAGPTTSSLLGNNKNSIIISSVLGGIIGMAFIGIGLSIFYCKKYKKRKNDDVSKFKSADSVTTSYISYIPSERESHSPNFTQISSVHDHPFNSNHEPVSTVENNIRIYPNDSNHVPIDDRSRHSNEESNIAGSGSKKPSAQSETTSIYGAAPYDPNPSNTTSVYSISNLAHISNQPHPSNSNSNYPSPPYPPNPPNLVSHSNPTHPSSPSHTRPSTSYNINNHNTRNHNEAHDNSNNRNTITSTRTVSPSHYYYPRDFPYLH</sequence>
<keyword evidence="2" id="KW-0472">Membrane</keyword>
<feature type="compositionally biased region" description="Pro residues" evidence="1">
    <location>
        <begin position="521"/>
        <end position="530"/>
    </location>
</feature>
<feature type="compositionally biased region" description="Low complexity" evidence="1">
    <location>
        <begin position="508"/>
        <end position="520"/>
    </location>
</feature>
<dbReference type="EMBL" id="QKYT01000021">
    <property type="protein sequence ID" value="RIA98074.1"/>
    <property type="molecule type" value="Genomic_DNA"/>
</dbReference>
<evidence type="ECO:0000313" key="5">
    <source>
        <dbReference type="Proteomes" id="UP000265703"/>
    </source>
</evidence>
<accession>A0A397TT54</accession>
<gene>
    <name evidence="4" type="ORF">C1645_750908</name>
</gene>
<dbReference type="Gene3D" id="2.30.180.10">
    <property type="entry name" value="FAS1 domain"/>
    <property type="match status" value="2"/>
</dbReference>
<dbReference type="OrthoDB" id="286301at2759"/>
<organism evidence="4 5">
    <name type="scientific">Glomus cerebriforme</name>
    <dbReference type="NCBI Taxonomy" id="658196"/>
    <lineage>
        <taxon>Eukaryota</taxon>
        <taxon>Fungi</taxon>
        <taxon>Fungi incertae sedis</taxon>
        <taxon>Mucoromycota</taxon>
        <taxon>Glomeromycotina</taxon>
        <taxon>Glomeromycetes</taxon>
        <taxon>Glomerales</taxon>
        <taxon>Glomeraceae</taxon>
        <taxon>Glomus</taxon>
    </lineage>
</organism>
<dbReference type="InterPro" id="IPR000782">
    <property type="entry name" value="FAS1_domain"/>
</dbReference>
<dbReference type="PANTHER" id="PTHR10900">
    <property type="entry name" value="PERIOSTIN-RELATED"/>
    <property type="match status" value="1"/>
</dbReference>
<dbReference type="InterPro" id="IPR036378">
    <property type="entry name" value="FAS1_dom_sf"/>
</dbReference>
<feature type="transmembrane region" description="Helical" evidence="2">
    <location>
        <begin position="352"/>
        <end position="375"/>
    </location>
</feature>
<dbReference type="PANTHER" id="PTHR10900:SF77">
    <property type="entry name" value="FI19380P1"/>
    <property type="match status" value="1"/>
</dbReference>
<feature type="region of interest" description="Disordered" evidence="1">
    <location>
        <begin position="443"/>
        <end position="494"/>
    </location>
</feature>
<dbReference type="PROSITE" id="PS50213">
    <property type="entry name" value="FAS1"/>
    <property type="match status" value="2"/>
</dbReference>
<evidence type="ECO:0000313" key="4">
    <source>
        <dbReference type="EMBL" id="RIA98074.1"/>
    </source>
</evidence>
<dbReference type="Proteomes" id="UP000265703">
    <property type="component" value="Unassembled WGS sequence"/>
</dbReference>
<name>A0A397TT54_9GLOM</name>
<evidence type="ECO:0000259" key="3">
    <source>
        <dbReference type="PROSITE" id="PS50213"/>
    </source>
</evidence>
<dbReference type="GO" id="GO:0005615">
    <property type="term" value="C:extracellular space"/>
    <property type="evidence" value="ECO:0007669"/>
    <property type="project" value="TreeGrafter"/>
</dbReference>
<feature type="region of interest" description="Disordered" evidence="1">
    <location>
        <begin position="506"/>
        <end position="597"/>
    </location>
</feature>
<dbReference type="InterPro" id="IPR050904">
    <property type="entry name" value="Adhesion/Biosynth-related"/>
</dbReference>
<feature type="compositionally biased region" description="Low complexity" evidence="1">
    <location>
        <begin position="534"/>
        <end position="559"/>
    </location>
</feature>
<dbReference type="Pfam" id="PF02469">
    <property type="entry name" value="Fasciclin"/>
    <property type="match status" value="2"/>
</dbReference>
<feature type="compositionally biased region" description="Polar residues" evidence="1">
    <location>
        <begin position="462"/>
        <end position="482"/>
    </location>
</feature>
<feature type="transmembrane region" description="Helical" evidence="2">
    <location>
        <begin position="12"/>
        <end position="35"/>
    </location>
</feature>
<feature type="region of interest" description="Disordered" evidence="1">
    <location>
        <begin position="315"/>
        <end position="343"/>
    </location>
</feature>
<feature type="compositionally biased region" description="Basic and acidic residues" evidence="1">
    <location>
        <begin position="451"/>
        <end position="461"/>
    </location>
</feature>